<reference evidence="2 3" key="1">
    <citation type="submission" date="2015-11" db="EMBL/GenBank/DDBJ databases">
        <title>Genomic analysis of 38 Legionella species identifies large and diverse effector repertoires.</title>
        <authorList>
            <person name="Burstein D."/>
            <person name="Amaro F."/>
            <person name="Zusman T."/>
            <person name="Lifshitz Z."/>
            <person name="Cohen O."/>
            <person name="Gilbert J.A."/>
            <person name="Pupko T."/>
            <person name="Shuman H.A."/>
            <person name="Segal G."/>
        </authorList>
    </citation>
    <scope>NUCLEOTIDE SEQUENCE [LARGE SCALE GENOMIC DNA]</scope>
    <source>
        <strain evidence="2 3">WIGA</strain>
    </source>
</reference>
<gene>
    <name evidence="2" type="ORF">Lboz_2209</name>
</gene>
<accession>A0A0W0RR60</accession>
<comment type="caution">
    <text evidence="2">The sequence shown here is derived from an EMBL/GenBank/DDBJ whole genome shotgun (WGS) entry which is preliminary data.</text>
</comment>
<dbReference type="EMBL" id="LNXU01000019">
    <property type="protein sequence ID" value="KTC73563.1"/>
    <property type="molecule type" value="Genomic_DNA"/>
</dbReference>
<evidence type="ECO:0000256" key="1">
    <source>
        <dbReference type="SAM" id="Phobius"/>
    </source>
</evidence>
<feature type="transmembrane region" description="Helical" evidence="1">
    <location>
        <begin position="49"/>
        <end position="70"/>
    </location>
</feature>
<protein>
    <submittedName>
        <fullName evidence="2">Inner membrane protein AmpE</fullName>
    </submittedName>
</protein>
<evidence type="ECO:0000313" key="3">
    <source>
        <dbReference type="Proteomes" id="UP000054695"/>
    </source>
</evidence>
<dbReference type="OrthoDB" id="9811967at2"/>
<dbReference type="PATRIC" id="fig|447.4.peg.2343"/>
<sequence length="249" mass="28831">MKLLVILLCLLSERFLIHSVSYQRFYWFFDYCQKIKMSTNKHSFFTNPWVLLVLIIIPIVLLVSIIYLLLHHLVFGLIGFLLSILIFFYCLGPQDVFYPIVQSDTRTNQELVGDYFVLVNRQLFSLVFWYIIAGPIGALAYRLITLCRDVNYVSEQANEITDLLEWIPARLTVLLFLLVGNFQRGFSSFTSFFLAKPDMNDDMLRVCGLLAVKTNEVEEIPMPVAESLVEHAIIVMLVLIALFTLITWL</sequence>
<dbReference type="STRING" id="447.Lboz_2209"/>
<feature type="transmembrane region" description="Helical" evidence="1">
    <location>
        <begin position="173"/>
        <end position="195"/>
    </location>
</feature>
<feature type="transmembrane region" description="Helical" evidence="1">
    <location>
        <begin position="121"/>
        <end position="141"/>
    </location>
</feature>
<keyword evidence="3" id="KW-1185">Reference proteome</keyword>
<keyword evidence="1" id="KW-1133">Transmembrane helix</keyword>
<dbReference type="GO" id="GO:0005886">
    <property type="term" value="C:plasma membrane"/>
    <property type="evidence" value="ECO:0007669"/>
    <property type="project" value="TreeGrafter"/>
</dbReference>
<keyword evidence="1" id="KW-0472">Membrane</keyword>
<keyword evidence="1" id="KW-0812">Transmembrane</keyword>
<proteinExistence type="predicted"/>
<dbReference type="Proteomes" id="UP000054695">
    <property type="component" value="Unassembled WGS sequence"/>
</dbReference>
<evidence type="ECO:0000313" key="2">
    <source>
        <dbReference type="EMBL" id="KTC73563.1"/>
    </source>
</evidence>
<feature type="transmembrane region" description="Helical" evidence="1">
    <location>
        <begin position="228"/>
        <end position="248"/>
    </location>
</feature>
<dbReference type="InterPro" id="IPR052966">
    <property type="entry name" value="Beta-lactamase_Reg"/>
</dbReference>
<name>A0A0W0RR60_LEGBO</name>
<feature type="transmembrane region" description="Helical" evidence="1">
    <location>
        <begin position="77"/>
        <end position="101"/>
    </location>
</feature>
<dbReference type="GO" id="GO:0046677">
    <property type="term" value="P:response to antibiotic"/>
    <property type="evidence" value="ECO:0007669"/>
    <property type="project" value="TreeGrafter"/>
</dbReference>
<dbReference type="PANTHER" id="PTHR38684:SF1">
    <property type="entry name" value="PROTEIN AMPE"/>
    <property type="match status" value="1"/>
</dbReference>
<dbReference type="PANTHER" id="PTHR38684">
    <property type="entry name" value="PROTEIN AMPE"/>
    <property type="match status" value="1"/>
</dbReference>
<organism evidence="2 3">
    <name type="scientific">Legionella bozemanae</name>
    <name type="common">Fluoribacter bozemanae</name>
    <dbReference type="NCBI Taxonomy" id="447"/>
    <lineage>
        <taxon>Bacteria</taxon>
        <taxon>Pseudomonadati</taxon>
        <taxon>Pseudomonadota</taxon>
        <taxon>Gammaproteobacteria</taxon>
        <taxon>Legionellales</taxon>
        <taxon>Legionellaceae</taxon>
        <taxon>Legionella</taxon>
    </lineage>
</organism>
<dbReference type="RefSeq" id="WP_058459815.1">
    <property type="nucleotide sequence ID" value="NZ_CAAAIY010000006.1"/>
</dbReference>
<dbReference type="AlphaFoldDB" id="A0A0W0RR60"/>